<accession>A0A318D4Z8</accession>
<sequence>MLEKRVKWLKAFVKFVFSEFAKKNSSSMAAELTLNTMLALVPLMTVAVSLMAIFPAFDKLNVQVQELIFKNFMPETGLAVQEHLNEYVSKSKNLSAVGFAFLFLTSMMLMRAIDRAINTVWETKNRRRGIHKWVSYWAMLTLAPILIAASLAASSYFAALPLVSSINGVLTFGLPFLLIVLAFTTLYMVTPFSHVKFTKALIAATITALLFELAKYGFAIFVAKFSTYEVIYGAITAIPLFFLWVFFSWLILMLGVVICFALHRFEMKREKTEHEFISILKILQFLAQAQASETSISIDQLRSKFSYLHGQTLRHLVDQLQALNYVAKLENGQYCLKLNADDLTIGRVYRQGNWRLPNNNQTLAVDKDTFFTEHLESANAAINESLDVPITSVDVASADSKDRD</sequence>
<name>A0A318D4Z8_9GAMM</name>
<dbReference type="OrthoDB" id="9808671at2"/>
<dbReference type="NCBIfam" id="TIGR00765">
    <property type="entry name" value="yihY_not_rbn"/>
    <property type="match status" value="1"/>
</dbReference>
<dbReference type="InterPro" id="IPR023679">
    <property type="entry name" value="UPF0761_bac"/>
</dbReference>
<evidence type="ECO:0000313" key="8">
    <source>
        <dbReference type="EMBL" id="PXF62955.1"/>
    </source>
</evidence>
<feature type="transmembrane region" description="Helical" evidence="7">
    <location>
        <begin position="241"/>
        <end position="262"/>
    </location>
</feature>
<evidence type="ECO:0000256" key="3">
    <source>
        <dbReference type="ARBA" id="ARBA00022519"/>
    </source>
</evidence>
<keyword evidence="5 7" id="KW-1133">Transmembrane helix</keyword>
<dbReference type="Pfam" id="PF03631">
    <property type="entry name" value="Virul_fac_BrkB"/>
    <property type="match status" value="1"/>
</dbReference>
<keyword evidence="6 7" id="KW-0472">Membrane</keyword>
<evidence type="ECO:0000256" key="7">
    <source>
        <dbReference type="HAMAP-Rule" id="MF_00672"/>
    </source>
</evidence>
<dbReference type="HAMAP" id="MF_00672">
    <property type="entry name" value="UPF0761"/>
    <property type="match status" value="1"/>
</dbReference>
<feature type="transmembrane region" description="Helical" evidence="7">
    <location>
        <begin position="94"/>
        <end position="113"/>
    </location>
</feature>
<comment type="similarity">
    <text evidence="7">Belongs to the UPF0761 family.</text>
</comment>
<keyword evidence="9" id="KW-1185">Reference proteome</keyword>
<evidence type="ECO:0000256" key="1">
    <source>
        <dbReference type="ARBA" id="ARBA00004651"/>
    </source>
</evidence>
<evidence type="ECO:0000256" key="4">
    <source>
        <dbReference type="ARBA" id="ARBA00022692"/>
    </source>
</evidence>
<keyword evidence="3" id="KW-0997">Cell inner membrane</keyword>
<dbReference type="RefSeq" id="WP_110200758.1">
    <property type="nucleotide sequence ID" value="NZ_QICH01000002.1"/>
</dbReference>
<keyword evidence="4 7" id="KW-0812">Transmembrane</keyword>
<dbReference type="InterPro" id="IPR017039">
    <property type="entry name" value="Virul_fac_BrkB"/>
</dbReference>
<feature type="transmembrane region" description="Helical" evidence="7">
    <location>
        <begin position="201"/>
        <end position="221"/>
    </location>
</feature>
<evidence type="ECO:0000313" key="9">
    <source>
        <dbReference type="Proteomes" id="UP000247689"/>
    </source>
</evidence>
<dbReference type="PANTHER" id="PTHR30213">
    <property type="entry name" value="INNER MEMBRANE PROTEIN YHJD"/>
    <property type="match status" value="1"/>
</dbReference>
<evidence type="ECO:0000256" key="2">
    <source>
        <dbReference type="ARBA" id="ARBA00022475"/>
    </source>
</evidence>
<dbReference type="AlphaFoldDB" id="A0A318D4Z8"/>
<feature type="transmembrane region" description="Helical" evidence="7">
    <location>
        <begin position="32"/>
        <end position="57"/>
    </location>
</feature>
<feature type="transmembrane region" description="Helical" evidence="7">
    <location>
        <begin position="169"/>
        <end position="189"/>
    </location>
</feature>
<protein>
    <recommendedName>
        <fullName evidence="7">UPF0761 membrane protein DL796_05750</fullName>
    </recommendedName>
</protein>
<dbReference type="Proteomes" id="UP000247689">
    <property type="component" value="Unassembled WGS sequence"/>
</dbReference>
<comment type="caution">
    <text evidence="8">The sequence shown here is derived from an EMBL/GenBank/DDBJ whole genome shotgun (WGS) entry which is preliminary data.</text>
</comment>
<evidence type="ECO:0000256" key="5">
    <source>
        <dbReference type="ARBA" id="ARBA00022989"/>
    </source>
</evidence>
<evidence type="ECO:0000256" key="6">
    <source>
        <dbReference type="ARBA" id="ARBA00023136"/>
    </source>
</evidence>
<comment type="subcellular location">
    <subcellularLocation>
        <location evidence="1 7">Cell membrane</location>
        <topology evidence="1 7">Multi-pass membrane protein</topology>
    </subcellularLocation>
</comment>
<organism evidence="8 9">
    <name type="scientific">Kangiella spongicola</name>
    <dbReference type="NCBI Taxonomy" id="796379"/>
    <lineage>
        <taxon>Bacteria</taxon>
        <taxon>Pseudomonadati</taxon>
        <taxon>Pseudomonadota</taxon>
        <taxon>Gammaproteobacteria</taxon>
        <taxon>Kangiellales</taxon>
        <taxon>Kangiellaceae</taxon>
        <taxon>Kangiella</taxon>
    </lineage>
</organism>
<dbReference type="GO" id="GO:0005886">
    <property type="term" value="C:plasma membrane"/>
    <property type="evidence" value="ECO:0007669"/>
    <property type="project" value="UniProtKB-SubCell"/>
</dbReference>
<gene>
    <name evidence="8" type="ORF">DL796_05750</name>
</gene>
<keyword evidence="2 7" id="KW-1003">Cell membrane</keyword>
<dbReference type="PANTHER" id="PTHR30213:SF0">
    <property type="entry name" value="UPF0761 MEMBRANE PROTEIN YIHY"/>
    <property type="match status" value="1"/>
</dbReference>
<reference evidence="8 9" key="1">
    <citation type="submission" date="2018-05" db="EMBL/GenBank/DDBJ databases">
        <title>Kangiella spongicola genome sequence.</title>
        <authorList>
            <person name="Maclea K.S."/>
            <person name="Goen A.E."/>
            <person name="Kelley C."/>
            <person name="Underriner A."/>
            <person name="Silverwood T."/>
            <person name="Trachtenberg A.M."/>
        </authorList>
    </citation>
    <scope>NUCLEOTIDE SEQUENCE [LARGE SCALE GENOMIC DNA]</scope>
    <source>
        <strain evidence="8 9">ATCC BAA-2076</strain>
    </source>
</reference>
<proteinExistence type="inferred from homology"/>
<dbReference type="EMBL" id="QICH01000002">
    <property type="protein sequence ID" value="PXF62955.1"/>
    <property type="molecule type" value="Genomic_DNA"/>
</dbReference>
<feature type="transmembrane region" description="Helical" evidence="7">
    <location>
        <begin position="134"/>
        <end position="157"/>
    </location>
</feature>